<evidence type="ECO:0000256" key="2">
    <source>
        <dbReference type="ARBA" id="ARBA00013855"/>
    </source>
</evidence>
<evidence type="ECO:0000313" key="6">
    <source>
        <dbReference type="EMBL" id="GJG34150.1"/>
    </source>
</evidence>
<dbReference type="PANTHER" id="PTHR34138:SF1">
    <property type="entry name" value="CELL SHAPE-DETERMINING PROTEIN MREC"/>
    <property type="match status" value="1"/>
</dbReference>
<dbReference type="OrthoDB" id="9811827at2"/>
<dbReference type="GeneID" id="31501259"/>
<dbReference type="GO" id="GO:0008360">
    <property type="term" value="P:regulation of cell shape"/>
    <property type="evidence" value="ECO:0007669"/>
    <property type="project" value="UniProtKB-KW"/>
</dbReference>
<dbReference type="PANTHER" id="PTHR34138">
    <property type="entry name" value="CELL SHAPE-DETERMINING PROTEIN MREC"/>
    <property type="match status" value="1"/>
</dbReference>
<protein>
    <recommendedName>
        <fullName evidence="2">Cell shape-determining protein MreC</fullName>
    </recommendedName>
    <alternativeName>
        <fullName evidence="4">Cell shape protein MreC</fullName>
    </alternativeName>
</protein>
<dbReference type="EMBL" id="BPTT01000001">
    <property type="protein sequence ID" value="GJG34150.1"/>
    <property type="molecule type" value="Genomic_DNA"/>
</dbReference>
<accession>A0A1M7FXY4</accession>
<evidence type="ECO:0000313" key="8">
    <source>
        <dbReference type="Proteomes" id="UP000184280"/>
    </source>
</evidence>
<name>A0A1M7FXY4_XYLRU</name>
<comment type="similarity">
    <text evidence="1">Belongs to the MreC family.</text>
</comment>
<evidence type="ECO:0000313" key="7">
    <source>
        <dbReference type="EMBL" id="SHM08856.1"/>
    </source>
</evidence>
<dbReference type="OMA" id="MQQIINF"/>
<dbReference type="InterPro" id="IPR042177">
    <property type="entry name" value="Cell/Rod_1"/>
</dbReference>
<dbReference type="EMBL" id="FRCJ01000002">
    <property type="protein sequence ID" value="SHM08856.1"/>
    <property type="molecule type" value="Genomic_DNA"/>
</dbReference>
<dbReference type="NCBIfam" id="NF010532">
    <property type="entry name" value="PRK13922.9-3"/>
    <property type="match status" value="1"/>
</dbReference>
<dbReference type="InterPro" id="IPR042175">
    <property type="entry name" value="Cell/Rod_MreC_2"/>
</dbReference>
<evidence type="ECO:0000256" key="3">
    <source>
        <dbReference type="ARBA" id="ARBA00022960"/>
    </source>
</evidence>
<evidence type="ECO:0000259" key="5">
    <source>
        <dbReference type="Pfam" id="PF04085"/>
    </source>
</evidence>
<dbReference type="InterPro" id="IPR007221">
    <property type="entry name" value="MreC"/>
</dbReference>
<dbReference type="InterPro" id="IPR055342">
    <property type="entry name" value="MreC_beta-barrel_core"/>
</dbReference>
<dbReference type="Gene3D" id="2.40.10.340">
    <property type="entry name" value="Rod shape-determining protein MreC, domain 1"/>
    <property type="match status" value="1"/>
</dbReference>
<organism evidence="7 8">
    <name type="scientific">Xylanibacter ruminicola</name>
    <name type="common">Prevotella ruminicola</name>
    <dbReference type="NCBI Taxonomy" id="839"/>
    <lineage>
        <taxon>Bacteria</taxon>
        <taxon>Pseudomonadati</taxon>
        <taxon>Bacteroidota</taxon>
        <taxon>Bacteroidia</taxon>
        <taxon>Bacteroidales</taxon>
        <taxon>Prevotellaceae</taxon>
        <taxon>Xylanibacter</taxon>
    </lineage>
</organism>
<gene>
    <name evidence="6" type="ORF">PRMUPPPA20_22590</name>
    <name evidence="7" type="ORF">SAMN04488494_1294</name>
</gene>
<reference evidence="7 8" key="1">
    <citation type="submission" date="2016-11" db="EMBL/GenBank/DDBJ databases">
        <authorList>
            <person name="Jaros S."/>
            <person name="Januszkiewicz K."/>
            <person name="Wedrychowicz H."/>
        </authorList>
    </citation>
    <scope>NUCLEOTIDE SEQUENCE [LARGE SCALE GENOMIC DNA]</scope>
    <source>
        <strain evidence="7 8">BPI-34</strain>
    </source>
</reference>
<evidence type="ECO:0000256" key="1">
    <source>
        <dbReference type="ARBA" id="ARBA00009369"/>
    </source>
</evidence>
<dbReference type="Proteomes" id="UP000887097">
    <property type="component" value="Unassembled WGS sequence"/>
</dbReference>
<dbReference type="Gene3D" id="2.40.10.350">
    <property type="entry name" value="Rod shape-determining protein MreC, domain 2"/>
    <property type="match status" value="1"/>
</dbReference>
<dbReference type="Proteomes" id="UP000184280">
    <property type="component" value="Unassembled WGS sequence"/>
</dbReference>
<feature type="domain" description="Rod shape-determining protein MreC beta-barrel core" evidence="5">
    <location>
        <begin position="116"/>
        <end position="264"/>
    </location>
</feature>
<sequence>MRNLLDFLYKYHHWLVFVLLEVVSVVLLFKYNSYQNSVWFTSANAVAGKVYEMESKLTSYMAMAELNEQLTLRNIYQERQLDQLRRLYAEATKDTTAAEREELAFLSNYQLIPAKVVENSIHKAENLITIDKGRKDGVEPDMGVACGNGVVGVVYLVSDHYSVVISALNAASSRISCSIRNRGYFGYLHWYGGDPSVAYVEDVPRHAKFNLGEWMVTSGFSSIFPSGVQVGKIEQVYNSSDGLSYKLKVRLSTDFGNLRDVVVISDKSIAERAALMQAARDSISFKQRQ</sequence>
<evidence type="ECO:0000256" key="4">
    <source>
        <dbReference type="ARBA" id="ARBA00032089"/>
    </source>
</evidence>
<dbReference type="AlphaFoldDB" id="A0A1M7FXY4"/>
<reference evidence="6" key="2">
    <citation type="submission" date="2021-08" db="EMBL/GenBank/DDBJ databases">
        <title>Prevotella lacticifex sp. nov., isolated from rumen of cow.</title>
        <authorList>
            <person name="Shinkai T."/>
            <person name="Ikeyama N."/>
            <person name="Kumagai M."/>
            <person name="Ohmori H."/>
            <person name="Sakamoto M."/>
            <person name="Ohkuma M."/>
            <person name="Mitsumori M."/>
        </authorList>
    </citation>
    <scope>NUCLEOTIDE SEQUENCE</scope>
    <source>
        <strain evidence="6">JCM 8259</strain>
    </source>
</reference>
<dbReference type="GO" id="GO:0005886">
    <property type="term" value="C:plasma membrane"/>
    <property type="evidence" value="ECO:0007669"/>
    <property type="project" value="TreeGrafter"/>
</dbReference>
<keyword evidence="3" id="KW-0133">Cell shape</keyword>
<proteinExistence type="inferred from homology"/>
<dbReference type="Pfam" id="PF04085">
    <property type="entry name" value="MreC"/>
    <property type="match status" value="1"/>
</dbReference>
<dbReference type="RefSeq" id="WP_013064278.1">
    <property type="nucleotide sequence ID" value="NZ_BPTT01000001.1"/>
</dbReference>